<dbReference type="SUPFAM" id="SSF53474">
    <property type="entry name" value="alpha/beta-Hydrolases"/>
    <property type="match status" value="1"/>
</dbReference>
<protein>
    <submittedName>
        <fullName evidence="2">Poly(Aspartic acid) hydrolase-1</fullName>
    </submittedName>
</protein>
<dbReference type="GO" id="GO:0016787">
    <property type="term" value="F:hydrolase activity"/>
    <property type="evidence" value="ECO:0007669"/>
    <property type="project" value="UniProtKB-KW"/>
</dbReference>
<gene>
    <name evidence="2" type="primary">pahZ</name>
</gene>
<feature type="signal peptide" evidence="1">
    <location>
        <begin position="1"/>
        <end position="24"/>
    </location>
</feature>
<dbReference type="Gene3D" id="3.40.50.1820">
    <property type="entry name" value="alpha/beta hydrolase"/>
    <property type="match status" value="1"/>
</dbReference>
<dbReference type="AlphaFoldDB" id="B6VQA9"/>
<keyword evidence="1" id="KW-0732">Signal</keyword>
<dbReference type="InterPro" id="IPR029058">
    <property type="entry name" value="AB_hydrolase_fold"/>
</dbReference>
<name>B6VQA9_9SPHI</name>
<keyword evidence="2" id="KW-0378">Hydrolase</keyword>
<accession>B6VQA9</accession>
<sequence length="306" mass="34854">MITTKHLTTIAAFCLIVMANSVCEAHKAHKQPHRQTINPKIDEGVGEFIYQDYKPLDNKPIKVRYYNPGKNDAQVLFIMHGNGRNAEGYFKAMLKHAQQHNVLLVVPEFDEQQFSSREYHQGGILDKQSKLRPREDWTFSIIEPLFDYVKKLTGNTSAGYMLYGFSAGSQFVHRFLMFNPENRVTRAIAGSAGTYTMPDYNIDYSYGLKNVNLPQKNLNKFFAKNLMVIVGDADTVLSRTDLVKTPAANQQGRDRVERGQTFFNRSKAIAEQLKTPFNWKFQLIPHVGHSQGEMAGPVAKLLFEDK</sequence>
<reference evidence="2" key="1">
    <citation type="journal article" date="2009" name="Macromol Biosci">
        <title>Cloning of poly(aspartic acid) (PAA) hydrolase-1 gene from Pedobacter sp. KP-2 and hydrolysis of thermally synthesized PAA by its gene product.</title>
        <authorList>
            <person name="Hiraishi T."/>
            <person name="Masuda E."/>
            <person name="Kanayama N."/>
            <person name="Nagata M."/>
            <person name="Doi Y."/>
            <person name="Abe H."/>
            <person name="Maeda M."/>
        </authorList>
    </citation>
    <scope>NUCLEOTIDE SEQUENCE</scope>
    <source>
        <strain evidence="2">KP-2</strain>
    </source>
</reference>
<feature type="chain" id="PRO_5002849028" evidence="1">
    <location>
        <begin position="25"/>
        <end position="306"/>
    </location>
</feature>
<dbReference type="ESTHER" id="9sphi-b6vqa9">
    <property type="family name" value="PolyAspartate-hydrolase"/>
</dbReference>
<evidence type="ECO:0000313" key="2">
    <source>
        <dbReference type="EMBL" id="BAG84269.1"/>
    </source>
</evidence>
<dbReference type="EMBL" id="AB290350">
    <property type="protein sequence ID" value="BAG84269.1"/>
    <property type="molecule type" value="Genomic_DNA"/>
</dbReference>
<proteinExistence type="predicted"/>
<evidence type="ECO:0000256" key="1">
    <source>
        <dbReference type="SAM" id="SignalP"/>
    </source>
</evidence>
<organism evidence="2">
    <name type="scientific">Pedobacter sp. KP-2</name>
    <dbReference type="NCBI Taxonomy" id="106111"/>
    <lineage>
        <taxon>Bacteria</taxon>
        <taxon>Pseudomonadati</taxon>
        <taxon>Bacteroidota</taxon>
        <taxon>Sphingobacteriia</taxon>
        <taxon>Sphingobacteriales</taxon>
        <taxon>Sphingobacteriaceae</taxon>
        <taxon>Pedobacter</taxon>
    </lineage>
</organism>